<evidence type="ECO:0000256" key="3">
    <source>
        <dbReference type="ARBA" id="ARBA00022989"/>
    </source>
</evidence>
<evidence type="ECO:0000256" key="4">
    <source>
        <dbReference type="ARBA" id="ARBA00023136"/>
    </source>
</evidence>
<dbReference type="GO" id="GO:0005576">
    <property type="term" value="C:extracellular region"/>
    <property type="evidence" value="ECO:0007669"/>
    <property type="project" value="TreeGrafter"/>
</dbReference>
<feature type="non-terminal residue" evidence="5">
    <location>
        <position position="254"/>
    </location>
</feature>
<reference evidence="5" key="1">
    <citation type="journal article" date="2014" name="Front. Microbiol.">
        <title>High frequency of phylogenetically diverse reductive dehalogenase-homologous genes in deep subseafloor sedimentary metagenomes.</title>
        <authorList>
            <person name="Kawai M."/>
            <person name="Futagami T."/>
            <person name="Toyoda A."/>
            <person name="Takaki Y."/>
            <person name="Nishi S."/>
            <person name="Hori S."/>
            <person name="Arai W."/>
            <person name="Tsubouchi T."/>
            <person name="Morono Y."/>
            <person name="Uchiyama I."/>
            <person name="Ito T."/>
            <person name="Fujiyama A."/>
            <person name="Inagaki F."/>
            <person name="Takami H."/>
        </authorList>
    </citation>
    <scope>NUCLEOTIDE SEQUENCE</scope>
    <source>
        <strain evidence="5">Expedition CK06-06</strain>
    </source>
</reference>
<dbReference type="EMBL" id="BARS01040126">
    <property type="protein sequence ID" value="GAG32307.1"/>
    <property type="molecule type" value="Genomic_DNA"/>
</dbReference>
<evidence type="ECO:0000256" key="2">
    <source>
        <dbReference type="ARBA" id="ARBA00022692"/>
    </source>
</evidence>
<name>X0XA57_9ZZZZ</name>
<keyword evidence="2" id="KW-0812">Transmembrane</keyword>
<organism evidence="5">
    <name type="scientific">marine sediment metagenome</name>
    <dbReference type="NCBI Taxonomy" id="412755"/>
    <lineage>
        <taxon>unclassified sequences</taxon>
        <taxon>metagenomes</taxon>
        <taxon>ecological metagenomes</taxon>
    </lineage>
</organism>
<sequence length="254" mass="28821">DLKKHIRYPVDMFAIQAYMYNTYHMDTSDVFYNREDLWTSPTENYGGREQEMLPYYMIMKFPGQEKEEFLLMLPATPSSKRNMIALLVARSDGAGYGELFVSTLPKEKLVYGPMQIEARIDQDTDISKELTLWGQVGSNVMRGHLLVIPIEESLLYVEPVYLQATAGELPELKRVIVAYGEKIAMARDLRAALAIIFADIPETSAPRTTVQPRGVVPSESIARLTATALKHYRNAVKHRKAGNWAKYGEEIRAV</sequence>
<proteinExistence type="predicted"/>
<keyword evidence="3" id="KW-1133">Transmembrane helix</keyword>
<feature type="non-terminal residue" evidence="5">
    <location>
        <position position="1"/>
    </location>
</feature>
<evidence type="ECO:0000313" key="5">
    <source>
        <dbReference type="EMBL" id="GAG32307.1"/>
    </source>
</evidence>
<keyword evidence="4" id="KW-0472">Membrane</keyword>
<evidence type="ECO:0000256" key="1">
    <source>
        <dbReference type="ARBA" id="ARBA00022475"/>
    </source>
</evidence>
<dbReference type="AlphaFoldDB" id="X0XA57"/>
<accession>X0XA57</accession>
<protein>
    <submittedName>
        <fullName evidence="5">Uncharacterized protein</fullName>
    </submittedName>
</protein>
<comment type="caution">
    <text evidence="5">The sequence shown here is derived from an EMBL/GenBank/DDBJ whole genome shotgun (WGS) entry which is preliminary data.</text>
</comment>
<keyword evidence="1" id="KW-1003">Cell membrane</keyword>
<dbReference type="Pfam" id="PF03699">
    <property type="entry name" value="UPF0182"/>
    <property type="match status" value="1"/>
</dbReference>
<dbReference type="PANTHER" id="PTHR39344:SF1">
    <property type="entry name" value="UPF0182 PROTEIN SLL1060"/>
    <property type="match status" value="1"/>
</dbReference>
<gene>
    <name evidence="5" type="ORF">S01H1_61214</name>
</gene>
<dbReference type="PANTHER" id="PTHR39344">
    <property type="entry name" value="UPF0182 PROTEIN SLL1060"/>
    <property type="match status" value="1"/>
</dbReference>
<dbReference type="GO" id="GO:0016020">
    <property type="term" value="C:membrane"/>
    <property type="evidence" value="ECO:0007669"/>
    <property type="project" value="InterPro"/>
</dbReference>
<dbReference type="InterPro" id="IPR005372">
    <property type="entry name" value="UPF0182"/>
</dbReference>